<keyword evidence="1" id="KW-0805">Transcription regulation</keyword>
<gene>
    <name evidence="8" type="ORF">SAMN05192584_11740</name>
</gene>
<dbReference type="RefSeq" id="WP_175541090.1">
    <property type="nucleotide sequence ID" value="NZ_FOSG01000017.1"/>
</dbReference>
<dbReference type="AlphaFoldDB" id="A0A1I4GUQ3"/>
<keyword evidence="2 4" id="KW-0238">DNA-binding</keyword>
<evidence type="ECO:0000256" key="4">
    <source>
        <dbReference type="PROSITE-ProRule" id="PRU00335"/>
    </source>
</evidence>
<accession>A0A1I4GUQ3</accession>
<dbReference type="PROSITE" id="PS50977">
    <property type="entry name" value="HTH_TETR_2"/>
    <property type="match status" value="1"/>
</dbReference>
<keyword evidence="6" id="KW-0472">Membrane</keyword>
<dbReference type="Gene3D" id="1.10.357.10">
    <property type="entry name" value="Tetracycline Repressor, domain 2"/>
    <property type="match status" value="1"/>
</dbReference>
<dbReference type="EMBL" id="FOSG01000017">
    <property type="protein sequence ID" value="SFL33832.1"/>
    <property type="molecule type" value="Genomic_DNA"/>
</dbReference>
<sequence>MGDDSARPPSGGVRAQRKQQTRQTLLAAARRVLRRRGFAGLTTRDVAAEANVAAGTFFVHFPDLNTLVETLLDEHIGRALEAAMSTLPPAGDLVGRLVHVAGELYASYDREPDLARQYLSASLFHTNPQGPADRRMAEFRRWVTRELEEAASAREVALPDPDLLFTAFFSLYFGILVAGLRGEMDRAAQLRLLEASLTRILTAQHRQERT</sequence>
<dbReference type="InterPro" id="IPR001647">
    <property type="entry name" value="HTH_TetR"/>
</dbReference>
<reference evidence="9" key="1">
    <citation type="submission" date="2016-10" db="EMBL/GenBank/DDBJ databases">
        <authorList>
            <person name="Varghese N."/>
            <person name="Submissions S."/>
        </authorList>
    </citation>
    <scope>NUCLEOTIDE SEQUENCE [LARGE SCALE GENOMIC DNA]</scope>
    <source>
        <strain evidence="9">PL19</strain>
    </source>
</reference>
<feature type="transmembrane region" description="Helical" evidence="6">
    <location>
        <begin position="163"/>
        <end position="182"/>
    </location>
</feature>
<keyword evidence="9" id="KW-1185">Reference proteome</keyword>
<keyword evidence="6" id="KW-0812">Transmembrane</keyword>
<feature type="DNA-binding region" description="H-T-H motif" evidence="4">
    <location>
        <begin position="42"/>
        <end position="61"/>
    </location>
</feature>
<evidence type="ECO:0000256" key="3">
    <source>
        <dbReference type="ARBA" id="ARBA00023163"/>
    </source>
</evidence>
<protein>
    <submittedName>
        <fullName evidence="8">Transcriptional regulator, TetR family</fullName>
    </submittedName>
</protein>
<dbReference type="GO" id="GO:0003700">
    <property type="term" value="F:DNA-binding transcription factor activity"/>
    <property type="evidence" value="ECO:0007669"/>
    <property type="project" value="TreeGrafter"/>
</dbReference>
<evidence type="ECO:0000256" key="5">
    <source>
        <dbReference type="SAM" id="MobiDB-lite"/>
    </source>
</evidence>
<dbReference type="InterPro" id="IPR009057">
    <property type="entry name" value="Homeodomain-like_sf"/>
</dbReference>
<dbReference type="Proteomes" id="UP000198928">
    <property type="component" value="Unassembled WGS sequence"/>
</dbReference>
<dbReference type="GO" id="GO:0000976">
    <property type="term" value="F:transcription cis-regulatory region binding"/>
    <property type="evidence" value="ECO:0007669"/>
    <property type="project" value="TreeGrafter"/>
</dbReference>
<dbReference type="PANTHER" id="PTHR30055">
    <property type="entry name" value="HTH-TYPE TRANSCRIPTIONAL REGULATOR RUTR"/>
    <property type="match status" value="1"/>
</dbReference>
<evidence type="ECO:0000259" key="7">
    <source>
        <dbReference type="PROSITE" id="PS50977"/>
    </source>
</evidence>
<dbReference type="Pfam" id="PF00440">
    <property type="entry name" value="TetR_N"/>
    <property type="match status" value="1"/>
</dbReference>
<dbReference type="SUPFAM" id="SSF46689">
    <property type="entry name" value="Homeodomain-like"/>
    <property type="match status" value="1"/>
</dbReference>
<evidence type="ECO:0000256" key="6">
    <source>
        <dbReference type="SAM" id="Phobius"/>
    </source>
</evidence>
<dbReference type="InterPro" id="IPR050109">
    <property type="entry name" value="HTH-type_TetR-like_transc_reg"/>
</dbReference>
<dbReference type="PRINTS" id="PR00455">
    <property type="entry name" value="HTHTETR"/>
</dbReference>
<organism evidence="8 9">
    <name type="scientific">Streptomyces pini</name>
    <dbReference type="NCBI Taxonomy" id="1520580"/>
    <lineage>
        <taxon>Bacteria</taxon>
        <taxon>Bacillati</taxon>
        <taxon>Actinomycetota</taxon>
        <taxon>Actinomycetes</taxon>
        <taxon>Kitasatosporales</taxon>
        <taxon>Streptomycetaceae</taxon>
        <taxon>Streptomyces</taxon>
    </lineage>
</organism>
<name>A0A1I4GUQ3_9ACTN</name>
<feature type="region of interest" description="Disordered" evidence="5">
    <location>
        <begin position="1"/>
        <end position="20"/>
    </location>
</feature>
<keyword evidence="6" id="KW-1133">Transmembrane helix</keyword>
<dbReference type="PANTHER" id="PTHR30055:SF234">
    <property type="entry name" value="HTH-TYPE TRANSCRIPTIONAL REGULATOR BETI"/>
    <property type="match status" value="1"/>
</dbReference>
<evidence type="ECO:0000313" key="9">
    <source>
        <dbReference type="Proteomes" id="UP000198928"/>
    </source>
</evidence>
<proteinExistence type="predicted"/>
<evidence type="ECO:0000313" key="8">
    <source>
        <dbReference type="EMBL" id="SFL33832.1"/>
    </source>
</evidence>
<evidence type="ECO:0000256" key="2">
    <source>
        <dbReference type="ARBA" id="ARBA00023125"/>
    </source>
</evidence>
<keyword evidence="3" id="KW-0804">Transcription</keyword>
<evidence type="ECO:0000256" key="1">
    <source>
        <dbReference type="ARBA" id="ARBA00023015"/>
    </source>
</evidence>
<feature type="domain" description="HTH tetR-type" evidence="7">
    <location>
        <begin position="19"/>
        <end position="79"/>
    </location>
</feature>